<gene>
    <name evidence="2" type="ORF">ACFSL2_00815</name>
</gene>
<evidence type="ECO:0008006" key="4">
    <source>
        <dbReference type="Google" id="ProtNLM"/>
    </source>
</evidence>
<evidence type="ECO:0000256" key="1">
    <source>
        <dbReference type="SAM" id="MobiDB-lite"/>
    </source>
</evidence>
<evidence type="ECO:0000313" key="2">
    <source>
        <dbReference type="EMBL" id="MFD2024044.1"/>
    </source>
</evidence>
<dbReference type="Gene3D" id="1.50.10.20">
    <property type="match status" value="1"/>
</dbReference>
<name>A0ABW4V0H7_9MICO</name>
<sequence>MRKKINPVIGERTRRKARRPQMSRPEPEPRTPASADTRRELSDSDVGPALLAVELALTGDGGWEQAETAIDELTSDANTTGSATLFRGVPASALVMDAAGTDGYLDFRDTQLIAEARRQQISEPRLFRERQLAIDEDLRQIVGQRLAAATARHESGRPPTVAEFGLLEGILGLGVILLRCAPGTLLMQRVIDYVVGLTRPVLVNGTQVPGWYVAHHPGPDSVTPGGHVNMTMAGGAGGLLAFLVTCVRAGYTLDSLRMPIKTLVDWFVRWKQPASAEIWPDSAWWPRWVTPDEISAGDPSGVDRGDQEALPSWSRMAGMARALQMGAITIGDETARGLAEAALLACLTDRQIRRLDDPSLWGGLAGLYQTGYRAAADASGPMEIRLKHRMSAVGDALRRHASAQALDAPDEFWTGRSGFGLAAQTLRRGTAPTSHWDACLLITGRPRVTAPGYVLW</sequence>
<dbReference type="InterPro" id="IPR007822">
    <property type="entry name" value="LANC-like"/>
</dbReference>
<keyword evidence="3" id="KW-1185">Reference proteome</keyword>
<dbReference type="EMBL" id="JBHUHF010000001">
    <property type="protein sequence ID" value="MFD2024044.1"/>
    <property type="molecule type" value="Genomic_DNA"/>
</dbReference>
<dbReference type="RefSeq" id="WP_377196028.1">
    <property type="nucleotide sequence ID" value="NZ_JBHUHF010000001.1"/>
</dbReference>
<feature type="region of interest" description="Disordered" evidence="1">
    <location>
        <begin position="1"/>
        <end position="43"/>
    </location>
</feature>
<accession>A0ABW4V0H7</accession>
<dbReference type="PRINTS" id="PR01955">
    <property type="entry name" value="LANCFRANKIA"/>
</dbReference>
<evidence type="ECO:0000313" key="3">
    <source>
        <dbReference type="Proteomes" id="UP001597338"/>
    </source>
</evidence>
<comment type="caution">
    <text evidence="2">The sequence shown here is derived from an EMBL/GenBank/DDBJ whole genome shotgun (WGS) entry which is preliminary data.</text>
</comment>
<reference evidence="3" key="1">
    <citation type="journal article" date="2019" name="Int. J. Syst. Evol. Microbiol.">
        <title>The Global Catalogue of Microorganisms (GCM) 10K type strain sequencing project: providing services to taxonomists for standard genome sequencing and annotation.</title>
        <authorList>
            <consortium name="The Broad Institute Genomics Platform"/>
            <consortium name="The Broad Institute Genome Sequencing Center for Infectious Disease"/>
            <person name="Wu L."/>
            <person name="Ma J."/>
        </authorList>
    </citation>
    <scope>NUCLEOTIDE SEQUENCE [LARGE SCALE GENOMIC DNA]</scope>
    <source>
        <strain evidence="3">CCM 7043</strain>
    </source>
</reference>
<protein>
    <recommendedName>
        <fullName evidence="4">Lanthionine synthetase-like protein</fullName>
    </recommendedName>
</protein>
<dbReference type="SUPFAM" id="SSF158745">
    <property type="entry name" value="LanC-like"/>
    <property type="match status" value="1"/>
</dbReference>
<proteinExistence type="predicted"/>
<organism evidence="2 3">
    <name type="scientific">Promicromonospora aerolata</name>
    <dbReference type="NCBI Taxonomy" id="195749"/>
    <lineage>
        <taxon>Bacteria</taxon>
        <taxon>Bacillati</taxon>
        <taxon>Actinomycetota</taxon>
        <taxon>Actinomycetes</taxon>
        <taxon>Micrococcales</taxon>
        <taxon>Promicromonosporaceae</taxon>
        <taxon>Promicromonospora</taxon>
    </lineage>
</organism>
<dbReference type="Proteomes" id="UP001597338">
    <property type="component" value="Unassembled WGS sequence"/>
</dbReference>
<dbReference type="SMART" id="SM01260">
    <property type="entry name" value="LANC_like"/>
    <property type="match status" value="1"/>
</dbReference>